<keyword evidence="6 9" id="KW-1133">Transmembrane helix</keyword>
<keyword evidence="12" id="KW-1185">Reference proteome</keyword>
<dbReference type="InterPro" id="IPR047055">
    <property type="entry name" value="MotA-like"/>
</dbReference>
<dbReference type="AlphaFoldDB" id="E3DPN3"/>
<dbReference type="EMBL" id="CP002175">
    <property type="protein sequence ID" value="ADO76708.1"/>
    <property type="molecule type" value="Genomic_DNA"/>
</dbReference>
<dbReference type="OrthoDB" id="9806929at2"/>
<proteinExistence type="inferred from homology"/>
<feature type="transmembrane region" description="Helical" evidence="9">
    <location>
        <begin position="144"/>
        <end position="165"/>
    </location>
</feature>
<dbReference type="Proteomes" id="UP000006866">
    <property type="component" value="Chromosome"/>
</dbReference>
<reference evidence="12" key="1">
    <citation type="submission" date="2010-10" db="EMBL/GenBank/DDBJ databases">
        <title>The complete genome of Halanaerobium praevalens DSM 2228.</title>
        <authorList>
            <consortium name="US DOE Joint Genome Institute (JGI-PGF)"/>
            <person name="Lucas S."/>
            <person name="Copeland A."/>
            <person name="Lapidus A."/>
            <person name="Glavina del Rio T."/>
            <person name="Dalin E."/>
            <person name="Tice H."/>
            <person name="Bruce D."/>
            <person name="Goodwin L."/>
            <person name="Pitluck S."/>
            <person name="Kyrpides N."/>
            <person name="Mavromatis K."/>
            <person name="Ivanova N."/>
            <person name="Ovchinnikova G."/>
            <person name="Chertkov O."/>
            <person name="Detter J.C."/>
            <person name="Han C."/>
            <person name="Larimer F."/>
            <person name="Land M."/>
            <person name="Hauser L."/>
            <person name="Markowitz V."/>
            <person name="Cheng J.-F."/>
            <person name="Hugenholtz P."/>
            <person name="Woyke T."/>
            <person name="Wu D."/>
            <person name="Tindall B."/>
            <person name="Pomrenke H.G."/>
            <person name="Brambilla E."/>
            <person name="Klenk H.-P."/>
            <person name="Eisen J.A."/>
        </authorList>
    </citation>
    <scope>NUCLEOTIDE SEQUENCE [LARGE SCALE GENOMIC DNA]</scope>
    <source>
        <strain evidence="12">ATCC 33744 / DSM 2228 / GSL</strain>
    </source>
</reference>
<keyword evidence="3" id="KW-0813">Transport</keyword>
<evidence type="ECO:0000256" key="8">
    <source>
        <dbReference type="SAM" id="MobiDB-lite"/>
    </source>
</evidence>
<dbReference type="InterPro" id="IPR000540">
    <property type="entry name" value="Flag_MotA_CS"/>
</dbReference>
<accession>E3DPN3</accession>
<evidence type="ECO:0000256" key="6">
    <source>
        <dbReference type="ARBA" id="ARBA00022989"/>
    </source>
</evidence>
<feature type="transmembrane region" description="Helical" evidence="9">
    <location>
        <begin position="177"/>
        <end position="200"/>
    </location>
</feature>
<evidence type="ECO:0000256" key="2">
    <source>
        <dbReference type="ARBA" id="ARBA00008038"/>
    </source>
</evidence>
<evidence type="ECO:0000256" key="4">
    <source>
        <dbReference type="ARBA" id="ARBA00022475"/>
    </source>
</evidence>
<dbReference type="PROSITE" id="PS01307">
    <property type="entry name" value="MOTA"/>
    <property type="match status" value="1"/>
</dbReference>
<evidence type="ECO:0000256" key="5">
    <source>
        <dbReference type="ARBA" id="ARBA00022692"/>
    </source>
</evidence>
<keyword evidence="5 9" id="KW-0812">Transmembrane</keyword>
<feature type="region of interest" description="Disordered" evidence="8">
    <location>
        <begin position="247"/>
        <end position="270"/>
    </location>
</feature>
<evidence type="ECO:0000259" key="10">
    <source>
        <dbReference type="Pfam" id="PF01618"/>
    </source>
</evidence>
<comment type="similarity">
    <text evidence="2">Belongs to the MotA family.</text>
</comment>
<comment type="subcellular location">
    <subcellularLocation>
        <location evidence="1">Cell membrane</location>
        <topology evidence="1">Multi-pass membrane protein</topology>
    </subcellularLocation>
</comment>
<dbReference type="InterPro" id="IPR002898">
    <property type="entry name" value="MotA_ExbB_proton_chnl"/>
</dbReference>
<sequence>MDLATIVGLIAGAVIFGSVALLGGNVGVFISVQSALVVFGGTLAGVMISYTFEDLKNVPNLFRVSFQDDNLESEHVIENLVNFAEKARREGLLALEDDASKMEDEFLQKGIQLVVDGTDPELVRNILETKLTFLQERHAKGRGIFATMGELAPAFGMVGTLIGLIQMLSQLDDPDQLGGGMAVALITTLYGALLANWIFIPLSKNLKTQSDHEIHVKEVIIEGILSIQAGENPRIVKEKLHAFLSEGEKQEVESRIGETGEVGAGENAPE</sequence>
<dbReference type="Pfam" id="PF01618">
    <property type="entry name" value="MotA_ExbB"/>
    <property type="match status" value="1"/>
</dbReference>
<protein>
    <submittedName>
        <fullName evidence="11">MotA/TolQ/ExbB proton channel</fullName>
    </submittedName>
</protein>
<evidence type="ECO:0000256" key="7">
    <source>
        <dbReference type="ARBA" id="ARBA00023136"/>
    </source>
</evidence>
<reference evidence="11 12" key="2">
    <citation type="journal article" date="2011" name="Stand. Genomic Sci.">
        <title>Complete genome sequence of the extremely halophilic Halanaerobium praevalens type strain (GSL).</title>
        <authorList>
            <person name="Ivanova N."/>
            <person name="Sikorski J."/>
            <person name="Chertkov O."/>
            <person name="Nolan M."/>
            <person name="Lucas S."/>
            <person name="Hammon N."/>
            <person name="Deshpande S."/>
            <person name="Cheng J.F."/>
            <person name="Tapia R."/>
            <person name="Han C."/>
            <person name="Goodwin L."/>
            <person name="Pitluck S."/>
            <person name="Huntemann M."/>
            <person name="Liolios K."/>
            <person name="Pagani I."/>
            <person name="Mavromatis K."/>
            <person name="Ovchinikova G."/>
            <person name="Pati A."/>
            <person name="Chen A."/>
            <person name="Palaniappan K."/>
            <person name="Land M."/>
            <person name="Hauser L."/>
            <person name="Brambilla E.M."/>
            <person name="Kannan K.P."/>
            <person name="Rohde M."/>
            <person name="Tindall B.J."/>
            <person name="Goker M."/>
            <person name="Detter J.C."/>
            <person name="Woyke T."/>
            <person name="Bristow J."/>
            <person name="Eisen J.A."/>
            <person name="Markowitz V."/>
            <person name="Hugenholtz P."/>
            <person name="Kyrpides N.C."/>
            <person name="Klenk H.P."/>
            <person name="Lapidus A."/>
        </authorList>
    </citation>
    <scope>NUCLEOTIDE SEQUENCE [LARGE SCALE GENOMIC DNA]</scope>
    <source>
        <strain evidence="12">ATCC 33744 / DSM 2228 / GSL</strain>
    </source>
</reference>
<dbReference type="GO" id="GO:0005886">
    <property type="term" value="C:plasma membrane"/>
    <property type="evidence" value="ECO:0007669"/>
    <property type="project" value="UniProtKB-SubCell"/>
</dbReference>
<evidence type="ECO:0000313" key="12">
    <source>
        <dbReference type="Proteomes" id="UP000006866"/>
    </source>
</evidence>
<dbReference type="RefSeq" id="WP_014552741.1">
    <property type="nucleotide sequence ID" value="NC_017455.1"/>
</dbReference>
<dbReference type="PATRIC" id="fig|572479.3.peg.560"/>
<name>E3DPN3_HALPG</name>
<dbReference type="HOGENOM" id="CLU_079895_1_0_9"/>
<gene>
    <name evidence="11" type="ordered locus">Hprae_0554</name>
</gene>
<dbReference type="eggNOG" id="COG1291">
    <property type="taxonomic scope" value="Bacteria"/>
</dbReference>
<feature type="compositionally biased region" description="Basic and acidic residues" evidence="8">
    <location>
        <begin position="247"/>
        <end position="258"/>
    </location>
</feature>
<evidence type="ECO:0000256" key="3">
    <source>
        <dbReference type="ARBA" id="ARBA00022448"/>
    </source>
</evidence>
<feature type="transmembrane region" description="Helical" evidence="9">
    <location>
        <begin position="30"/>
        <end position="52"/>
    </location>
</feature>
<dbReference type="KEGG" id="hpk:Hprae_0554"/>
<dbReference type="PANTHER" id="PTHR30433:SF2">
    <property type="entry name" value="MOTILITY PROTEIN A"/>
    <property type="match status" value="1"/>
</dbReference>
<keyword evidence="4" id="KW-1003">Cell membrane</keyword>
<dbReference type="STRING" id="572479.Hprae_0554"/>
<keyword evidence="7 9" id="KW-0472">Membrane</keyword>
<organism evidence="11 12">
    <name type="scientific">Halanaerobium praevalens (strain ATCC 33744 / DSM 2228 / GSL)</name>
    <dbReference type="NCBI Taxonomy" id="572479"/>
    <lineage>
        <taxon>Bacteria</taxon>
        <taxon>Bacillati</taxon>
        <taxon>Bacillota</taxon>
        <taxon>Clostridia</taxon>
        <taxon>Halanaerobiales</taxon>
        <taxon>Halanaerobiaceae</taxon>
        <taxon>Halanaerobium</taxon>
    </lineage>
</organism>
<evidence type="ECO:0000313" key="11">
    <source>
        <dbReference type="EMBL" id="ADO76708.1"/>
    </source>
</evidence>
<dbReference type="PANTHER" id="PTHR30433">
    <property type="entry name" value="CHEMOTAXIS PROTEIN MOTA"/>
    <property type="match status" value="1"/>
</dbReference>
<feature type="domain" description="MotA/TolQ/ExbB proton channel" evidence="10">
    <location>
        <begin position="100"/>
        <end position="217"/>
    </location>
</feature>
<dbReference type="GO" id="GO:0071978">
    <property type="term" value="P:bacterial-type flagellum-dependent swarming motility"/>
    <property type="evidence" value="ECO:0007669"/>
    <property type="project" value="InterPro"/>
</dbReference>
<dbReference type="GO" id="GO:0006935">
    <property type="term" value="P:chemotaxis"/>
    <property type="evidence" value="ECO:0007669"/>
    <property type="project" value="InterPro"/>
</dbReference>
<evidence type="ECO:0000256" key="9">
    <source>
        <dbReference type="SAM" id="Phobius"/>
    </source>
</evidence>
<evidence type="ECO:0000256" key="1">
    <source>
        <dbReference type="ARBA" id="ARBA00004651"/>
    </source>
</evidence>